<comment type="caution">
    <text evidence="5">The sequence shown here is derived from an EMBL/GenBank/DDBJ whole genome shotgun (WGS) entry which is preliminary data.</text>
</comment>
<dbReference type="InterPro" id="IPR036249">
    <property type="entry name" value="Thioredoxin-like_sf"/>
</dbReference>
<dbReference type="PANTHER" id="PTHR42852">
    <property type="entry name" value="THIOL:DISULFIDE INTERCHANGE PROTEIN DSBE"/>
    <property type="match status" value="1"/>
</dbReference>
<dbReference type="InterPro" id="IPR000866">
    <property type="entry name" value="AhpC/TSA"/>
</dbReference>
<evidence type="ECO:0000256" key="3">
    <source>
        <dbReference type="SAM" id="SignalP"/>
    </source>
</evidence>
<evidence type="ECO:0000313" key="5">
    <source>
        <dbReference type="EMBL" id="MFC3717499.1"/>
    </source>
</evidence>
<dbReference type="SUPFAM" id="SSF52833">
    <property type="entry name" value="Thioredoxin-like"/>
    <property type="match status" value="1"/>
</dbReference>
<evidence type="ECO:0000259" key="4">
    <source>
        <dbReference type="PROSITE" id="PS51352"/>
    </source>
</evidence>
<dbReference type="CDD" id="cd02966">
    <property type="entry name" value="TlpA_like_family"/>
    <property type="match status" value="1"/>
</dbReference>
<keyword evidence="3" id="KW-0732">Signal</keyword>
<keyword evidence="6" id="KW-1185">Reference proteome</keyword>
<feature type="region of interest" description="Disordered" evidence="2">
    <location>
        <begin position="26"/>
        <end position="50"/>
    </location>
</feature>
<evidence type="ECO:0000256" key="1">
    <source>
        <dbReference type="ARBA" id="ARBA00023284"/>
    </source>
</evidence>
<reference evidence="6" key="1">
    <citation type="journal article" date="2019" name="Int. J. Syst. Evol. Microbiol.">
        <title>The Global Catalogue of Microorganisms (GCM) 10K type strain sequencing project: providing services to taxonomists for standard genome sequencing and annotation.</title>
        <authorList>
            <consortium name="The Broad Institute Genomics Platform"/>
            <consortium name="The Broad Institute Genome Sequencing Center for Infectious Disease"/>
            <person name="Wu L."/>
            <person name="Ma J."/>
        </authorList>
    </citation>
    <scope>NUCLEOTIDE SEQUENCE [LARGE SCALE GENOMIC DNA]</scope>
    <source>
        <strain evidence="6">KCTC 42441</strain>
    </source>
</reference>
<evidence type="ECO:0000313" key="6">
    <source>
        <dbReference type="Proteomes" id="UP001595705"/>
    </source>
</evidence>
<feature type="chain" id="PRO_5045534339" evidence="3">
    <location>
        <begin position="25"/>
        <end position="183"/>
    </location>
</feature>
<keyword evidence="1" id="KW-0676">Redox-active center</keyword>
<dbReference type="RefSeq" id="WP_386745489.1">
    <property type="nucleotide sequence ID" value="NZ_JBHRYA010000012.1"/>
</dbReference>
<organism evidence="5 6">
    <name type="scientific">Luteimonas soli</name>
    <dbReference type="NCBI Taxonomy" id="1648966"/>
    <lineage>
        <taxon>Bacteria</taxon>
        <taxon>Pseudomonadati</taxon>
        <taxon>Pseudomonadota</taxon>
        <taxon>Gammaproteobacteria</taxon>
        <taxon>Lysobacterales</taxon>
        <taxon>Lysobacteraceae</taxon>
        <taxon>Luteimonas</taxon>
    </lineage>
</organism>
<sequence length="183" mass="20059">MKTMLIAACMAAVLCLLPAMPAGAGEDLPPQPRPGDIPPDVLGNDRDGNPVTVSQYRGKVVIVTFWASWCGPCRRELPVLGKVQSIVGRDHLEVIAVNFKEDRRDFNAVIRANKDIDLRYIRDPKGRISDSYGVKALPNMFIVDVDGKVAHVHRGYSEEMIDGFIQEMLALLPPEALAKPANG</sequence>
<dbReference type="Proteomes" id="UP001595705">
    <property type="component" value="Unassembled WGS sequence"/>
</dbReference>
<proteinExistence type="predicted"/>
<protein>
    <submittedName>
        <fullName evidence="5">TlpA family protein disulfide reductase</fullName>
    </submittedName>
</protein>
<dbReference type="EMBL" id="JBHRYA010000012">
    <property type="protein sequence ID" value="MFC3717499.1"/>
    <property type="molecule type" value="Genomic_DNA"/>
</dbReference>
<dbReference type="PANTHER" id="PTHR42852:SF17">
    <property type="entry name" value="THIOREDOXIN-LIKE PROTEIN HI_1115"/>
    <property type="match status" value="1"/>
</dbReference>
<dbReference type="PROSITE" id="PS00194">
    <property type="entry name" value="THIOREDOXIN_1"/>
    <property type="match status" value="1"/>
</dbReference>
<dbReference type="Gene3D" id="3.40.30.10">
    <property type="entry name" value="Glutaredoxin"/>
    <property type="match status" value="1"/>
</dbReference>
<evidence type="ECO:0000256" key="2">
    <source>
        <dbReference type="SAM" id="MobiDB-lite"/>
    </source>
</evidence>
<dbReference type="Pfam" id="PF00578">
    <property type="entry name" value="AhpC-TSA"/>
    <property type="match status" value="1"/>
</dbReference>
<dbReference type="InterPro" id="IPR050553">
    <property type="entry name" value="Thioredoxin_ResA/DsbE_sf"/>
</dbReference>
<accession>A0ABV7XNE7</accession>
<gene>
    <name evidence="5" type="ORF">ACFONC_15210</name>
</gene>
<dbReference type="PROSITE" id="PS51352">
    <property type="entry name" value="THIOREDOXIN_2"/>
    <property type="match status" value="1"/>
</dbReference>
<dbReference type="InterPro" id="IPR013766">
    <property type="entry name" value="Thioredoxin_domain"/>
</dbReference>
<dbReference type="InterPro" id="IPR017937">
    <property type="entry name" value="Thioredoxin_CS"/>
</dbReference>
<feature type="signal peptide" evidence="3">
    <location>
        <begin position="1"/>
        <end position="24"/>
    </location>
</feature>
<feature type="domain" description="Thioredoxin" evidence="4">
    <location>
        <begin position="32"/>
        <end position="170"/>
    </location>
</feature>
<name>A0ABV7XNE7_9GAMM</name>